<organism evidence="2">
    <name type="scientific">mine drainage metagenome</name>
    <dbReference type="NCBI Taxonomy" id="410659"/>
    <lineage>
        <taxon>unclassified sequences</taxon>
        <taxon>metagenomes</taxon>
        <taxon>ecological metagenomes</taxon>
    </lineage>
</organism>
<evidence type="ECO:0008006" key="3">
    <source>
        <dbReference type="Google" id="ProtNLM"/>
    </source>
</evidence>
<evidence type="ECO:0000313" key="2">
    <source>
        <dbReference type="EMBL" id="OIQ97208.1"/>
    </source>
</evidence>
<protein>
    <recommendedName>
        <fullName evidence="3">DUF2213 domain-containing protein</fullName>
    </recommendedName>
</protein>
<gene>
    <name evidence="2" type="ORF">GALL_207620</name>
</gene>
<dbReference type="EMBL" id="MLJW01000136">
    <property type="protein sequence ID" value="OIQ97208.1"/>
    <property type="molecule type" value="Genomic_DNA"/>
</dbReference>
<accession>A0A1J5RLX3</accession>
<dbReference type="Pfam" id="PF09979">
    <property type="entry name" value="DUF2213"/>
    <property type="match status" value="1"/>
</dbReference>
<name>A0A1J5RLX3_9ZZZZ</name>
<proteinExistence type="predicted"/>
<evidence type="ECO:0000256" key="1">
    <source>
        <dbReference type="SAM" id="MobiDB-lite"/>
    </source>
</evidence>
<feature type="compositionally biased region" description="Low complexity" evidence="1">
    <location>
        <begin position="268"/>
        <end position="278"/>
    </location>
</feature>
<dbReference type="InterPro" id="IPR016913">
    <property type="entry name" value="UCP029215"/>
</dbReference>
<comment type="caution">
    <text evidence="2">The sequence shown here is derived from an EMBL/GenBank/DDBJ whole genome shotgun (WGS) entry which is preliminary data.</text>
</comment>
<reference evidence="2" key="1">
    <citation type="submission" date="2016-10" db="EMBL/GenBank/DDBJ databases">
        <title>Sequence of Gallionella enrichment culture.</title>
        <authorList>
            <person name="Poehlein A."/>
            <person name="Muehling M."/>
            <person name="Daniel R."/>
        </authorList>
    </citation>
    <scope>NUCLEOTIDE SEQUENCE</scope>
</reference>
<sequence>MRPLPTVTKGSLMTCFALDRASVRSLDADGRLHVAVTPLSKANICAYWGAEIPDAGALGLAPDRLYRLLRDPQELAAAADSFNNLPLLSRHVPVSAGDHQPDLVVGSTGTDAVFAAPYLKNSLVVWAQDAIDAIESGQRRELSAAYRYRADMSPGQYQGQPYDGVMRDIRGNHVALVAMGRAGPDVVVGDSQLKEPFMTKQAHKGKAALLAALTPKLAEGEDPAALAALLEQHFPPDDETAPPEADPPPPDQEPEEDDGDDGDDGDAAGDPAAAPDGGSARLDQALKFIEARTVARMNAIRDAERAVRPFIGDLPVAQDSAAAVYRLALDHLKVDLTGVHPSAYAALLRLAADRAAPATPPRPGLNGDAVAALARRFPAAALLKR</sequence>
<dbReference type="AlphaFoldDB" id="A0A1J5RLX3"/>
<feature type="region of interest" description="Disordered" evidence="1">
    <location>
        <begin position="234"/>
        <end position="280"/>
    </location>
</feature>
<feature type="compositionally biased region" description="Acidic residues" evidence="1">
    <location>
        <begin position="252"/>
        <end position="267"/>
    </location>
</feature>